<evidence type="ECO:0000313" key="3">
    <source>
        <dbReference type="Proteomes" id="UP000297982"/>
    </source>
</evidence>
<keyword evidence="3" id="KW-1185">Reference proteome</keyword>
<gene>
    <name evidence="2" type="ORF">E4663_01350</name>
</gene>
<accession>A0A4Z0GZS0</accession>
<protein>
    <submittedName>
        <fullName evidence="2">Uncharacterized protein</fullName>
    </submittedName>
</protein>
<dbReference type="EMBL" id="SRJC01000001">
    <property type="protein sequence ID" value="TGB03678.1"/>
    <property type="molecule type" value="Genomic_DNA"/>
</dbReference>
<sequence>MCIILFNFIVGFIIPWSIAIILCRRAPVLFLTVAPLISLISVTCNQIGMALGWWTLDPQTDLLIFNSINIDFGFNPASAVIFTYLIHFRKWKRWSVYLLFILLLNGAEMIALFFDKVAYGPGWNIPFTFITYAAGLVVLDGYFSLFKKSIRRFPL</sequence>
<organism evidence="2 3">
    <name type="scientific">Halobacillus salinus</name>
    <dbReference type="NCBI Taxonomy" id="192814"/>
    <lineage>
        <taxon>Bacteria</taxon>
        <taxon>Bacillati</taxon>
        <taxon>Bacillota</taxon>
        <taxon>Bacilli</taxon>
        <taxon>Bacillales</taxon>
        <taxon>Bacillaceae</taxon>
        <taxon>Halobacillus</taxon>
    </lineage>
</organism>
<evidence type="ECO:0000313" key="2">
    <source>
        <dbReference type="EMBL" id="TGB03678.1"/>
    </source>
</evidence>
<feature type="transmembrane region" description="Helical" evidence="1">
    <location>
        <begin position="30"/>
        <end position="56"/>
    </location>
</feature>
<comment type="caution">
    <text evidence="2">The sequence shown here is derived from an EMBL/GenBank/DDBJ whole genome shotgun (WGS) entry which is preliminary data.</text>
</comment>
<evidence type="ECO:0000256" key="1">
    <source>
        <dbReference type="SAM" id="Phobius"/>
    </source>
</evidence>
<dbReference type="RefSeq" id="WP_135326398.1">
    <property type="nucleotide sequence ID" value="NZ_SRJC01000001.1"/>
</dbReference>
<feature type="transmembrane region" description="Helical" evidence="1">
    <location>
        <begin position="94"/>
        <end position="114"/>
    </location>
</feature>
<keyword evidence="1" id="KW-0812">Transmembrane</keyword>
<feature type="transmembrane region" description="Helical" evidence="1">
    <location>
        <begin position="62"/>
        <end position="87"/>
    </location>
</feature>
<keyword evidence="1" id="KW-0472">Membrane</keyword>
<dbReference type="AlphaFoldDB" id="A0A4Z0GZS0"/>
<feature type="transmembrane region" description="Helical" evidence="1">
    <location>
        <begin position="126"/>
        <end position="146"/>
    </location>
</feature>
<reference evidence="2 3" key="1">
    <citation type="journal article" date="2003" name="Int. J. Syst. Evol. Microbiol.">
        <title>Halobacillus salinus sp. nov., isolated from a salt lake on the coast of the East Sea in Korea.</title>
        <authorList>
            <person name="Yoon J.H."/>
            <person name="Kang K.H."/>
            <person name="Park Y.H."/>
        </authorList>
    </citation>
    <scope>NUCLEOTIDE SEQUENCE [LARGE SCALE GENOMIC DNA]</scope>
    <source>
        <strain evidence="2 3">HSL-3</strain>
    </source>
</reference>
<dbReference type="Proteomes" id="UP000297982">
    <property type="component" value="Unassembled WGS sequence"/>
</dbReference>
<proteinExistence type="predicted"/>
<name>A0A4Z0GZS0_9BACI</name>
<feature type="transmembrane region" description="Helical" evidence="1">
    <location>
        <begin position="6"/>
        <end position="23"/>
    </location>
</feature>
<keyword evidence="1" id="KW-1133">Transmembrane helix</keyword>